<dbReference type="InterPro" id="IPR004358">
    <property type="entry name" value="Sig_transdc_His_kin-like_C"/>
</dbReference>
<dbReference type="InterPro" id="IPR001638">
    <property type="entry name" value="Solute-binding_3/MltF_N"/>
</dbReference>
<dbReference type="Pfam" id="PF00512">
    <property type="entry name" value="HisKA"/>
    <property type="match status" value="1"/>
</dbReference>
<dbReference type="Gene3D" id="3.40.50.2300">
    <property type="match status" value="1"/>
</dbReference>
<gene>
    <name evidence="8" type="ORF">G4923_11650</name>
</gene>
<dbReference type="InterPro" id="IPR011006">
    <property type="entry name" value="CheY-like_superfamily"/>
</dbReference>
<dbReference type="SUPFAM" id="SSF47226">
    <property type="entry name" value="Histidine-containing phosphotransfer domain, HPT domain"/>
    <property type="match status" value="1"/>
</dbReference>
<dbReference type="CDD" id="cd00082">
    <property type="entry name" value="HisKA"/>
    <property type="match status" value="1"/>
</dbReference>
<evidence type="ECO:0000256" key="2">
    <source>
        <dbReference type="ARBA" id="ARBA00012438"/>
    </source>
</evidence>
<dbReference type="CDD" id="cd17546">
    <property type="entry name" value="REC_hyHK_CKI1_RcsC-like"/>
    <property type="match status" value="1"/>
</dbReference>
<dbReference type="Pfam" id="PF00497">
    <property type="entry name" value="SBP_bac_3"/>
    <property type="match status" value="2"/>
</dbReference>
<dbReference type="EC" id="2.7.13.3" evidence="2"/>
<dbReference type="PROSITE" id="PS50109">
    <property type="entry name" value="HIS_KIN"/>
    <property type="match status" value="1"/>
</dbReference>
<dbReference type="Gene3D" id="1.10.287.130">
    <property type="match status" value="1"/>
</dbReference>
<evidence type="ECO:0000256" key="3">
    <source>
        <dbReference type="ARBA" id="ARBA00022553"/>
    </source>
</evidence>
<dbReference type="PANTHER" id="PTHR45339">
    <property type="entry name" value="HYBRID SIGNAL TRANSDUCTION HISTIDINE KINASE J"/>
    <property type="match status" value="1"/>
</dbReference>
<proteinExistence type="predicted"/>
<dbReference type="PRINTS" id="PR00344">
    <property type="entry name" value="BCTRLSENSOR"/>
</dbReference>
<dbReference type="RefSeq" id="WP_163137141.1">
    <property type="nucleotide sequence ID" value="NZ_JAAILA010000015.1"/>
</dbReference>
<comment type="catalytic activity">
    <reaction evidence="1">
        <text>ATP + protein L-histidine = ADP + protein N-phospho-L-histidine.</text>
        <dbReference type="EC" id="2.7.13.3"/>
    </reaction>
</comment>
<evidence type="ECO:0000259" key="6">
    <source>
        <dbReference type="PROSITE" id="PS50109"/>
    </source>
</evidence>
<dbReference type="Gene3D" id="3.40.190.10">
    <property type="entry name" value="Periplasmic binding protein-like II"/>
    <property type="match status" value="4"/>
</dbReference>
<keyword evidence="5" id="KW-0812">Transmembrane</keyword>
<feature type="domain" description="Histidine kinase" evidence="6">
    <location>
        <begin position="578"/>
        <end position="799"/>
    </location>
</feature>
<keyword evidence="3 4" id="KW-0597">Phosphoprotein</keyword>
<reference evidence="8 9" key="1">
    <citation type="submission" date="2020-02" db="EMBL/GenBank/DDBJ databases">
        <title>Genome sequencing of Aeromonas rivipollensis.</title>
        <authorList>
            <person name="Fono-Tamo Ubani E.K."/>
            <person name="Lekota K.E."/>
        </authorList>
    </citation>
    <scope>NUCLEOTIDE SEQUENCE [LARGE SCALE GENOMIC DNA]</scope>
    <source>
        <strain evidence="8 9">G78</strain>
    </source>
</reference>
<name>A0ABX0D008_9GAMM</name>
<dbReference type="InterPro" id="IPR036641">
    <property type="entry name" value="HPT_dom_sf"/>
</dbReference>
<evidence type="ECO:0000313" key="9">
    <source>
        <dbReference type="Proteomes" id="UP000472827"/>
    </source>
</evidence>
<dbReference type="InterPro" id="IPR003594">
    <property type="entry name" value="HATPase_dom"/>
</dbReference>
<dbReference type="SMART" id="SM00062">
    <property type="entry name" value="PBPb"/>
    <property type="match status" value="2"/>
</dbReference>
<dbReference type="InterPro" id="IPR005467">
    <property type="entry name" value="His_kinase_dom"/>
</dbReference>
<protein>
    <recommendedName>
        <fullName evidence="2">histidine kinase</fullName>
        <ecNumber evidence="2">2.7.13.3</ecNumber>
    </recommendedName>
</protein>
<keyword evidence="9" id="KW-1185">Reference proteome</keyword>
<dbReference type="Gene3D" id="3.30.565.10">
    <property type="entry name" value="Histidine kinase-like ATPase, C-terminal domain"/>
    <property type="match status" value="1"/>
</dbReference>
<dbReference type="PROSITE" id="PS50110">
    <property type="entry name" value="RESPONSE_REGULATORY"/>
    <property type="match status" value="1"/>
</dbReference>
<evidence type="ECO:0000256" key="1">
    <source>
        <dbReference type="ARBA" id="ARBA00000085"/>
    </source>
</evidence>
<comment type="caution">
    <text evidence="8">The sequence shown here is derived from an EMBL/GenBank/DDBJ whole genome shotgun (WGS) entry which is preliminary data.</text>
</comment>
<sequence>MKHVPQLADRVRCYPSILFRLATLVLLFNLVLYCHSAIAASKPPLQVIKVGVLKGGWGPFQQWDGNNGSGFSVELMALLAKNLDYRIEWKAYTDWRHLYKASCRGDVDILLDAFRADERKCISYSRPYYSSPTVVVVRHDSPLFRDVSGLSQARIAVEIGFLTDKLIRLHYPSVSRILFSDSSSALRAVLEGKADAYIGNLHVTNEFIGQHPELAVVAQSPLLMESLHLGVSRHKPSLGVRLDTAIQALTVEERTELERRWLGDSRLSFQGHSGFLLRPDEREWLAQLPPLRVGLLEGWAPFSFLDSQGRVSGLIDDYLGLFKEKLGLAYRHRTDPSRSALLQAQIHQEVDLIVLPLRVSQRLAGWQVSRPIASFPVVIATARGSNSIGGFAELAGKQLIVTDRMLVSELKARIPHVIVTVVSGPEEGLAMVAAGRGDAYVGNLAVLSRVIDERFGDNLHIVAPTPFRDELVVAVRESYAPLLPLINRVLVSMSDKEKQQIRNTWLALNYSEGIPWQKLLRTLIPLGAGVLLFILILSIAYWRLHREIRRRREVEAALAHAKELAERAASKKAEFLATMSHEIRTPMNGILGMAEQLSFTPLDLEQRQMVAIINQGAEGLLQLIGNVLDYAKLDAGKMQLAPTSFLLRELADNVLTMISSEVERKGLQIYLRVDDEVGARFNGDVLRLKQVLFNLVSNAVKFTERGFIELSISQEWQSAGEQRLLFGVQDTGIGMSAEVQARIFNAFEQADGATTRNHGGTGLGLSISHTLAELMEGTLRLESAPGVGTFIGLSVTLGLERQKECDPLLAGLRAFLAVDDDRLRHTLRQHLLSLGVQTWNELGGADLIFGEARDLPHNGICIAPLGNVLGYQRRDGVYWLNSNPLTWQAVREVCHRQLGLGEVAPLPAASPLTEASLPLPARVLVVEDNPLNQTLIRRQLRQLDLGCDLAEHGGQALLMLEQRPYELILCDCQMPVMDGYDFTRRVRATRDLASLPIIAMTANVMPEQGQRCLAAGMNDVLGKPVLLEGLRGMLMKWHLLPSPGLLDVAALQRLFGTGEPLAQMLGQFCEELAQSLAQVQENDKALADWVHRQAGTISMMMVEDLAQQAWHLEEKIRQQGARACEAELREFRALLGRIVEELRGLLPRA</sequence>
<evidence type="ECO:0000256" key="4">
    <source>
        <dbReference type="PROSITE-ProRule" id="PRU00169"/>
    </source>
</evidence>
<evidence type="ECO:0000313" key="8">
    <source>
        <dbReference type="EMBL" id="NEX89357.1"/>
    </source>
</evidence>
<dbReference type="EMBL" id="JAAILA010000015">
    <property type="protein sequence ID" value="NEX89357.1"/>
    <property type="molecule type" value="Genomic_DNA"/>
</dbReference>
<feature type="domain" description="Response regulatory" evidence="7">
    <location>
        <begin position="922"/>
        <end position="1038"/>
    </location>
</feature>
<keyword evidence="5" id="KW-0472">Membrane</keyword>
<dbReference type="InterPro" id="IPR036890">
    <property type="entry name" value="HATPase_C_sf"/>
</dbReference>
<dbReference type="Proteomes" id="UP000472827">
    <property type="component" value="Unassembled WGS sequence"/>
</dbReference>
<evidence type="ECO:0000259" key="7">
    <source>
        <dbReference type="PROSITE" id="PS50110"/>
    </source>
</evidence>
<dbReference type="SMART" id="SM00388">
    <property type="entry name" value="HisKA"/>
    <property type="match status" value="1"/>
</dbReference>
<keyword evidence="5" id="KW-1133">Transmembrane helix</keyword>
<dbReference type="SUPFAM" id="SSF55874">
    <property type="entry name" value="ATPase domain of HSP90 chaperone/DNA topoisomerase II/histidine kinase"/>
    <property type="match status" value="1"/>
</dbReference>
<feature type="modified residue" description="4-aspartylphosphate" evidence="4">
    <location>
        <position position="971"/>
    </location>
</feature>
<dbReference type="CDD" id="cd01007">
    <property type="entry name" value="PBP2_BvgS_HisK_like"/>
    <property type="match status" value="2"/>
</dbReference>
<dbReference type="InterPro" id="IPR003661">
    <property type="entry name" value="HisK_dim/P_dom"/>
</dbReference>
<dbReference type="Pfam" id="PF00072">
    <property type="entry name" value="Response_reg"/>
    <property type="match status" value="1"/>
</dbReference>
<evidence type="ECO:0000256" key="5">
    <source>
        <dbReference type="SAM" id="Phobius"/>
    </source>
</evidence>
<feature type="transmembrane region" description="Helical" evidence="5">
    <location>
        <begin position="523"/>
        <end position="542"/>
    </location>
</feature>
<dbReference type="SUPFAM" id="SSF53850">
    <property type="entry name" value="Periplasmic binding protein-like II"/>
    <property type="match status" value="2"/>
</dbReference>
<dbReference type="Pfam" id="PF02518">
    <property type="entry name" value="HATPase_c"/>
    <property type="match status" value="1"/>
</dbReference>
<dbReference type="SUPFAM" id="SSF47384">
    <property type="entry name" value="Homodimeric domain of signal transducing histidine kinase"/>
    <property type="match status" value="1"/>
</dbReference>
<dbReference type="InterPro" id="IPR036097">
    <property type="entry name" value="HisK_dim/P_sf"/>
</dbReference>
<dbReference type="CDD" id="cd16922">
    <property type="entry name" value="HATPase_EvgS-ArcB-TorS-like"/>
    <property type="match status" value="1"/>
</dbReference>
<dbReference type="SMART" id="SM00448">
    <property type="entry name" value="REC"/>
    <property type="match status" value="1"/>
</dbReference>
<organism evidence="8 9">
    <name type="scientific">Aeromonas rivipollensis</name>
    <dbReference type="NCBI Taxonomy" id="948519"/>
    <lineage>
        <taxon>Bacteria</taxon>
        <taxon>Pseudomonadati</taxon>
        <taxon>Pseudomonadota</taxon>
        <taxon>Gammaproteobacteria</taxon>
        <taxon>Aeromonadales</taxon>
        <taxon>Aeromonadaceae</taxon>
        <taxon>Aeromonas</taxon>
    </lineage>
</organism>
<dbReference type="PANTHER" id="PTHR45339:SF5">
    <property type="entry name" value="HISTIDINE KINASE"/>
    <property type="match status" value="1"/>
</dbReference>
<dbReference type="SUPFAM" id="SSF52172">
    <property type="entry name" value="CheY-like"/>
    <property type="match status" value="1"/>
</dbReference>
<dbReference type="Gene3D" id="1.20.120.160">
    <property type="entry name" value="HPT domain"/>
    <property type="match status" value="1"/>
</dbReference>
<accession>A0ABX0D008</accession>
<dbReference type="SMART" id="SM00387">
    <property type="entry name" value="HATPase_c"/>
    <property type="match status" value="1"/>
</dbReference>
<dbReference type="InterPro" id="IPR001789">
    <property type="entry name" value="Sig_transdc_resp-reg_receiver"/>
</dbReference>